<feature type="domain" description="FAD-dependent oxidoreductase 2 FAD-binding" evidence="18">
    <location>
        <begin position="16"/>
        <end position="48"/>
    </location>
</feature>
<evidence type="ECO:0000256" key="9">
    <source>
        <dbReference type="ARBA" id="ARBA00023221"/>
    </source>
</evidence>
<dbReference type="KEGG" id="aoz:HUE56_04430"/>
<dbReference type="OrthoDB" id="9798604at2"/>
<sequence>MDRLSRPNTAIRPFYDVVIVGSGYGGAVAASRLARAGQSVAVLERGRELQPGDYPDTLLKAQAEAQIDTGAGGIGRPTALFDMRLNDDVHVVVGCGLGGTSLINANVALPPDPRVFDDPRFPLALRQDVGGGLVEAYTRARRMLEPVPYPEHVHLKKLDALRTAGVSLGHLANCPPIAVGFSDRVNHAGVFQKGCTLCGDCCSGCNVGAKNTVLMNYLPDAKAHGAEIFCEVGVRWLERTPGHDAWRVHFHRLGVGQNVFADAEDPAVEARIVVLAAGTLGSTEILLRSKEKGLPVSAAVGTRFSGNGDVLAFSYNNNASIEGVGLGTEAATYRPGTSSRRAPGPTITGVIDLRDTALDDGMVIEEGALPGALGPLLAAAFTGAAALVGDDTDDGLADDIQEKVREVESLLRGPYHGAINHTQTLLVMAHDGADGRLALRDDRLRVDWPGVGKRRAFGNIAERLRAVAEATGGTFIPNPLWTPLLHHELVTVHPLGGCPMGETGTDGAVDHACRVFRGADTAVYETLLVCDGSVMPRSLGINPLLTITAFAERAMALLAGREGWRFDDAPNPPVTGSEPAAGPVGLHFTERMAGWVGPPLAVDFEEAARQGRDTPSGSTGALSFIATIVVDDVARFIDDPEHSATLIGEVLAPALSSQPLTVTNGRFNLFCPDPGRVESKLMTYSMPLVAVDGSRYRLEGEKIVHDDRGFDLWPDTTTLYVTLRTGDDGEIIARGVLRLAVADFLKQLRTMRTTNAPTPEAGLRVLARFGHFFAGQLFTTFGGVFAGATAYDSNAVRKRRGLRACAPEVHVAETRDGKKLLLTQYKGGTKGPVILTHGLGVSSLIFTVDTIDTNLLEYLFAAGYDCWLLDYRASVALPYCEEGFTADTVATHDFEAAVQRVLALTGAASVQMVAHCFGSMTFFMAMLNGLCGVRSAVASQIAADADVPWFPQRLLAHMRAADLMRLVGVRVLDARASTTRGWMGRMVDRTIGLVYPFRPEDRSHSLTSRRITALYGQLYQLDRLNQATFDALPEMFGVANIDAFVHLGRIARAGHVVDAHGEERYLPNIRRLKLPITFLHGSLNHCFAPTGTQRTMERLTAANGHEWYERHVIDGYGHIDCIFGKEAATAVYPLILRHLDRSA</sequence>
<evidence type="ECO:0000259" key="19">
    <source>
        <dbReference type="Pfam" id="PF05199"/>
    </source>
</evidence>
<evidence type="ECO:0000256" key="14">
    <source>
        <dbReference type="ARBA" id="ARBA00049744"/>
    </source>
</evidence>
<gene>
    <name evidence="20" type="ORF">HUE56_04430</name>
</gene>
<dbReference type="EC" id="1.1.3.6" evidence="13"/>
<dbReference type="RefSeq" id="WP_149201188.1">
    <property type="nucleotide sequence ID" value="NZ_BSOV01000012.1"/>
</dbReference>
<dbReference type="GO" id="GO:0050660">
    <property type="term" value="F:flavin adenine dinucleotide binding"/>
    <property type="evidence" value="ECO:0007669"/>
    <property type="project" value="InterPro"/>
</dbReference>
<keyword evidence="4" id="KW-0285">Flavoprotein</keyword>
<dbReference type="InterPro" id="IPR029058">
    <property type="entry name" value="AB_hydrolase_fold"/>
</dbReference>
<dbReference type="PANTHER" id="PTHR47470:SF1">
    <property type="entry name" value="FAD-DEPENDENT OXIDOREDUCTASE 2 FAD BINDING DOMAIN-CONTAINING PROTEIN"/>
    <property type="match status" value="1"/>
</dbReference>
<comment type="pathway">
    <text evidence="12">Steroid metabolism; cholesterol degradation.</text>
</comment>
<dbReference type="EC" id="5.3.3.1" evidence="11"/>
<evidence type="ECO:0000256" key="3">
    <source>
        <dbReference type="ARBA" id="ARBA00022548"/>
    </source>
</evidence>
<dbReference type="GO" id="GO:0016995">
    <property type="term" value="F:cholesterol oxidase activity"/>
    <property type="evidence" value="ECO:0007669"/>
    <property type="project" value="UniProtKB-EC"/>
</dbReference>
<dbReference type="Gene3D" id="3.40.50.1820">
    <property type="entry name" value="alpha/beta hydrolase"/>
    <property type="match status" value="1"/>
</dbReference>
<organism evidence="20 21">
    <name type="scientific">Azospirillum oryzae</name>
    <dbReference type="NCBI Taxonomy" id="286727"/>
    <lineage>
        <taxon>Bacteria</taxon>
        <taxon>Pseudomonadati</taxon>
        <taxon>Pseudomonadota</taxon>
        <taxon>Alphaproteobacteria</taxon>
        <taxon>Rhodospirillales</taxon>
        <taxon>Azospirillaceae</taxon>
        <taxon>Azospirillum</taxon>
    </lineage>
</organism>
<keyword evidence="10" id="KW-0413">Isomerase</keyword>
<keyword evidence="3" id="KW-0153">Cholesterol metabolism</keyword>
<evidence type="ECO:0000313" key="21">
    <source>
        <dbReference type="Proteomes" id="UP000509702"/>
    </source>
</evidence>
<keyword evidence="7" id="KW-0443">Lipid metabolism</keyword>
<evidence type="ECO:0000256" key="4">
    <source>
        <dbReference type="ARBA" id="ARBA00022630"/>
    </source>
</evidence>
<dbReference type="InterPro" id="IPR052542">
    <property type="entry name" value="Cholesterol_Oxidase"/>
</dbReference>
<evidence type="ECO:0000256" key="10">
    <source>
        <dbReference type="ARBA" id="ARBA00023235"/>
    </source>
</evidence>
<keyword evidence="8" id="KW-1207">Sterol metabolism</keyword>
<evidence type="ECO:0000256" key="8">
    <source>
        <dbReference type="ARBA" id="ARBA00023166"/>
    </source>
</evidence>
<evidence type="ECO:0000256" key="12">
    <source>
        <dbReference type="ARBA" id="ARBA00049645"/>
    </source>
</evidence>
<evidence type="ECO:0000259" key="18">
    <source>
        <dbReference type="Pfam" id="PF00890"/>
    </source>
</evidence>
<evidence type="ECO:0000256" key="15">
    <source>
        <dbReference type="ARBA" id="ARBA00049778"/>
    </source>
</evidence>
<comment type="cofactor">
    <cofactor evidence="1">
        <name>FAD</name>
        <dbReference type="ChEBI" id="CHEBI:57692"/>
    </cofactor>
</comment>
<evidence type="ECO:0000256" key="2">
    <source>
        <dbReference type="ARBA" id="ARBA00010790"/>
    </source>
</evidence>
<comment type="similarity">
    <text evidence="2">Belongs to the GMC oxidoreductase family.</text>
</comment>
<keyword evidence="21" id="KW-1185">Reference proteome</keyword>
<accession>A0A6N1AHD3</accession>
<evidence type="ECO:0000256" key="13">
    <source>
        <dbReference type="ARBA" id="ARBA00049723"/>
    </source>
</evidence>
<protein>
    <recommendedName>
        <fullName evidence="14">Cholesterol oxidase</fullName>
        <ecNumber evidence="13">1.1.3.6</ecNumber>
        <ecNumber evidence="11">5.3.3.1</ecNumber>
    </recommendedName>
    <alternativeName>
        <fullName evidence="15">Cholesterol isomerase</fullName>
    </alternativeName>
</protein>
<dbReference type="Pfam" id="PF00890">
    <property type="entry name" value="FAD_binding_2"/>
    <property type="match status" value="1"/>
</dbReference>
<evidence type="ECO:0000256" key="1">
    <source>
        <dbReference type="ARBA" id="ARBA00001974"/>
    </source>
</evidence>
<evidence type="ECO:0000256" key="5">
    <source>
        <dbReference type="ARBA" id="ARBA00022827"/>
    </source>
</evidence>
<name>A0A6N1AHD3_9PROT</name>
<evidence type="ECO:0000256" key="6">
    <source>
        <dbReference type="ARBA" id="ARBA00023002"/>
    </source>
</evidence>
<keyword evidence="6" id="KW-0560">Oxidoreductase</keyword>
<keyword evidence="5" id="KW-0274">FAD</keyword>
<dbReference type="Pfam" id="PF05199">
    <property type="entry name" value="GMC_oxred_C"/>
    <property type="match status" value="1"/>
</dbReference>
<dbReference type="InterPro" id="IPR000073">
    <property type="entry name" value="AB_hydrolase_1"/>
</dbReference>
<dbReference type="InterPro" id="IPR003953">
    <property type="entry name" value="FAD-dep_OxRdtase_2_FAD-bd"/>
</dbReference>
<dbReference type="Pfam" id="PF00732">
    <property type="entry name" value="GMC_oxred_N"/>
    <property type="match status" value="1"/>
</dbReference>
<feature type="domain" description="Glucose-methanol-choline oxidoreductase N-terminal" evidence="17">
    <location>
        <begin position="193"/>
        <end position="289"/>
    </location>
</feature>
<keyword evidence="9" id="KW-0753">Steroid metabolism</keyword>
<geneLocation type="plasmid" evidence="20 21">
    <name>unnamed3</name>
</geneLocation>
<dbReference type="InterPro" id="IPR036188">
    <property type="entry name" value="FAD/NAD-bd_sf"/>
</dbReference>
<reference evidence="20 21" key="1">
    <citation type="submission" date="2020-06" db="EMBL/GenBank/DDBJ databases">
        <title>Complete genome of Azosprillum oryzae KACC14407.</title>
        <authorList>
            <person name="Kim M."/>
            <person name="Park Y.-J."/>
            <person name="Shin J.-H."/>
        </authorList>
    </citation>
    <scope>NUCLEOTIDE SEQUENCE [LARGE SCALE GENOMIC DNA]</scope>
    <source>
        <strain evidence="20 21">KACC 14407</strain>
        <plasmid evidence="20 21">unnamed3</plasmid>
    </source>
</reference>
<dbReference type="SUPFAM" id="SSF53474">
    <property type="entry name" value="alpha/beta-Hydrolases"/>
    <property type="match status" value="1"/>
</dbReference>
<dbReference type="EMBL" id="CP054617">
    <property type="protein sequence ID" value="QKS49787.1"/>
    <property type="molecule type" value="Genomic_DNA"/>
</dbReference>
<dbReference type="Pfam" id="PF00561">
    <property type="entry name" value="Abhydrolase_1"/>
    <property type="match status" value="1"/>
</dbReference>
<feature type="domain" description="AB hydrolase-1" evidence="16">
    <location>
        <begin position="832"/>
        <end position="1124"/>
    </location>
</feature>
<evidence type="ECO:0000256" key="7">
    <source>
        <dbReference type="ARBA" id="ARBA00023098"/>
    </source>
</evidence>
<dbReference type="GO" id="GO:0008203">
    <property type="term" value="P:cholesterol metabolic process"/>
    <property type="evidence" value="ECO:0007669"/>
    <property type="project" value="UniProtKB-KW"/>
</dbReference>
<dbReference type="PANTHER" id="PTHR47470">
    <property type="entry name" value="CHOLESTEROL OXIDASE"/>
    <property type="match status" value="1"/>
</dbReference>
<dbReference type="InterPro" id="IPR007867">
    <property type="entry name" value="GMC_OxRtase_C"/>
</dbReference>
<dbReference type="AlphaFoldDB" id="A0A6N1AHD3"/>
<evidence type="ECO:0000259" key="17">
    <source>
        <dbReference type="Pfam" id="PF00732"/>
    </source>
</evidence>
<evidence type="ECO:0000259" key="16">
    <source>
        <dbReference type="Pfam" id="PF00561"/>
    </source>
</evidence>
<dbReference type="Proteomes" id="UP000509702">
    <property type="component" value="Plasmid unnamed3"/>
</dbReference>
<dbReference type="GO" id="GO:0004769">
    <property type="term" value="F:steroid Delta-isomerase activity"/>
    <property type="evidence" value="ECO:0007669"/>
    <property type="project" value="UniProtKB-EC"/>
</dbReference>
<dbReference type="Gene3D" id="3.50.50.60">
    <property type="entry name" value="FAD/NAD(P)-binding domain"/>
    <property type="match status" value="3"/>
</dbReference>
<dbReference type="SUPFAM" id="SSF51905">
    <property type="entry name" value="FAD/NAD(P)-binding domain"/>
    <property type="match status" value="1"/>
</dbReference>
<dbReference type="InterPro" id="IPR000172">
    <property type="entry name" value="GMC_OxRdtase_N"/>
</dbReference>
<feature type="domain" description="Glucose-methanol-choline oxidoreductase C-terminal" evidence="19">
    <location>
        <begin position="490"/>
        <end position="551"/>
    </location>
</feature>
<keyword evidence="20" id="KW-0614">Plasmid</keyword>
<proteinExistence type="inferred from homology"/>
<evidence type="ECO:0000313" key="20">
    <source>
        <dbReference type="EMBL" id="QKS49787.1"/>
    </source>
</evidence>
<evidence type="ECO:0000256" key="11">
    <source>
        <dbReference type="ARBA" id="ARBA00038856"/>
    </source>
</evidence>